<organism evidence="2 3">
    <name type="scientific">Rangifer tarandus platyrhynchus</name>
    <name type="common">Svalbard reindeer</name>
    <dbReference type="NCBI Taxonomy" id="3082113"/>
    <lineage>
        <taxon>Eukaryota</taxon>
        <taxon>Metazoa</taxon>
        <taxon>Chordata</taxon>
        <taxon>Craniata</taxon>
        <taxon>Vertebrata</taxon>
        <taxon>Euteleostomi</taxon>
        <taxon>Mammalia</taxon>
        <taxon>Eutheria</taxon>
        <taxon>Laurasiatheria</taxon>
        <taxon>Artiodactyla</taxon>
        <taxon>Ruminantia</taxon>
        <taxon>Pecora</taxon>
        <taxon>Cervidae</taxon>
        <taxon>Odocoileinae</taxon>
        <taxon>Rangifer</taxon>
    </lineage>
</organism>
<evidence type="ECO:0000256" key="1">
    <source>
        <dbReference type="SAM" id="MobiDB-lite"/>
    </source>
</evidence>
<gene>
    <name evidence="2" type="ORF">MRATA1EN1_LOCUS30545</name>
</gene>
<accession>A0ABN9A5L4</accession>
<reference evidence="2" key="1">
    <citation type="submission" date="2023-04" db="EMBL/GenBank/DDBJ databases">
        <authorList>
            <consortium name="ELIXIR-Norway"/>
        </authorList>
    </citation>
    <scope>NUCLEOTIDE SEQUENCE [LARGE SCALE GENOMIC DNA]</scope>
</reference>
<evidence type="ECO:0000313" key="3">
    <source>
        <dbReference type="Proteomes" id="UP001176941"/>
    </source>
</evidence>
<protein>
    <submittedName>
        <fullName evidence="2">Uncharacterized protein</fullName>
    </submittedName>
</protein>
<feature type="region of interest" description="Disordered" evidence="1">
    <location>
        <begin position="1"/>
        <end position="23"/>
    </location>
</feature>
<dbReference type="Proteomes" id="UP001176941">
    <property type="component" value="Chromosome Y"/>
</dbReference>
<sequence length="213" mass="23538">MAHISSEIQHVPPKDESTGSETSIRSSLYDYTLTGAKTSTSLSVPFIQKLYTSQIVANKSALSPCDLPSPSSMSVRQTEQIVVDQSAVLNQLSIFNWHLQSSYTQVNGHLEDIATTTMPTSQNAIVSPSQSSYSGLMLEPSKFPVTYRDMSAHDSPYPNQQQRGNSWSSMPMTTYTSASSLSSQLINSHHYMKTMLIKTDLSNKCEIMEPNED</sequence>
<name>A0ABN9A5L4_RANTA</name>
<keyword evidence="3" id="KW-1185">Reference proteome</keyword>
<proteinExistence type="predicted"/>
<dbReference type="EMBL" id="OX460344">
    <property type="protein sequence ID" value="CAI9181583.1"/>
    <property type="molecule type" value="Genomic_DNA"/>
</dbReference>
<evidence type="ECO:0000313" key="2">
    <source>
        <dbReference type="EMBL" id="CAI9181583.1"/>
    </source>
</evidence>